<organism evidence="2 3">
    <name type="scientific">Chenopodium quinoa</name>
    <name type="common">Quinoa</name>
    <dbReference type="NCBI Taxonomy" id="63459"/>
    <lineage>
        <taxon>Eukaryota</taxon>
        <taxon>Viridiplantae</taxon>
        <taxon>Streptophyta</taxon>
        <taxon>Embryophyta</taxon>
        <taxon>Tracheophyta</taxon>
        <taxon>Spermatophyta</taxon>
        <taxon>Magnoliopsida</taxon>
        <taxon>eudicotyledons</taxon>
        <taxon>Gunneridae</taxon>
        <taxon>Pentapetalae</taxon>
        <taxon>Caryophyllales</taxon>
        <taxon>Chenopodiaceae</taxon>
        <taxon>Chenopodioideae</taxon>
        <taxon>Atripliceae</taxon>
        <taxon>Chenopodium</taxon>
    </lineage>
</organism>
<reference evidence="2" key="2">
    <citation type="submission" date="2021-03" db="UniProtKB">
        <authorList>
            <consortium name="EnsemblPlants"/>
        </authorList>
    </citation>
    <scope>IDENTIFICATION</scope>
</reference>
<name>A0A803ND41_CHEQI</name>
<keyword evidence="3" id="KW-1185">Reference proteome</keyword>
<sequence>MVNQAEFADLIDVLKNINARLDKLEEGTALLQQELHNRETTPHIRNHTLEEIKLADFPSFDGDGDLDLYLDRERRMERIFAHKKLDDHKRFNHAILKITSLATRGQLKLSRIGVGERLNIVFLMEIMIDAVRLERIRHSCGFVEGICVSSSGNSGARALSKLKKNIKANEENLRVAREREPDAAMLDECSLLVSSLNDARCNDWDTNALHTLLDVEALLDTFKLCASDCIEIGDDDDNGGGTFKSCVSDCIGVSRYLQVISTKFHDLTSVLIITTGVSVAPATSRCSPPQLVLSDFKSSPTLAASCIHLLQVTLKLGSRLIADLGRGCLVVSRCGGPYSRFWLGFFKKLCY</sequence>
<dbReference type="Proteomes" id="UP000596660">
    <property type="component" value="Unplaced"/>
</dbReference>
<keyword evidence="1" id="KW-0175">Coiled coil</keyword>
<evidence type="ECO:0000313" key="3">
    <source>
        <dbReference type="Proteomes" id="UP000596660"/>
    </source>
</evidence>
<dbReference type="Gramene" id="AUR62044029-RA">
    <property type="protein sequence ID" value="AUR62044029-RA:cds"/>
    <property type="gene ID" value="AUR62044029"/>
</dbReference>
<reference evidence="2" key="1">
    <citation type="journal article" date="2017" name="Nature">
        <title>The genome of Chenopodium quinoa.</title>
        <authorList>
            <person name="Jarvis D.E."/>
            <person name="Ho Y.S."/>
            <person name="Lightfoot D.J."/>
            <person name="Schmoeckel S.M."/>
            <person name="Li B."/>
            <person name="Borm T.J.A."/>
            <person name="Ohyanagi H."/>
            <person name="Mineta K."/>
            <person name="Michell C.T."/>
            <person name="Saber N."/>
            <person name="Kharbatia N.M."/>
            <person name="Rupper R.R."/>
            <person name="Sharp A.R."/>
            <person name="Dally N."/>
            <person name="Boughton B.A."/>
            <person name="Woo Y.H."/>
            <person name="Gao G."/>
            <person name="Schijlen E.G.W.M."/>
            <person name="Guo X."/>
            <person name="Momin A.A."/>
            <person name="Negrao S."/>
            <person name="Al-Babili S."/>
            <person name="Gehring C."/>
            <person name="Roessner U."/>
            <person name="Jung C."/>
            <person name="Murphy K."/>
            <person name="Arold S.T."/>
            <person name="Gojobori T."/>
            <person name="van der Linden C.G."/>
            <person name="van Loo E.N."/>
            <person name="Jellen E.N."/>
            <person name="Maughan P.J."/>
            <person name="Tester M."/>
        </authorList>
    </citation>
    <scope>NUCLEOTIDE SEQUENCE [LARGE SCALE GENOMIC DNA]</scope>
    <source>
        <strain evidence="2">cv. PI 614886</strain>
    </source>
</reference>
<evidence type="ECO:0000313" key="2">
    <source>
        <dbReference type="EnsemblPlants" id="AUR62044029-RA:cds"/>
    </source>
</evidence>
<dbReference type="EnsemblPlants" id="AUR62044029-RA">
    <property type="protein sequence ID" value="AUR62044029-RA:cds"/>
    <property type="gene ID" value="AUR62044029"/>
</dbReference>
<evidence type="ECO:0000256" key="1">
    <source>
        <dbReference type="SAM" id="Coils"/>
    </source>
</evidence>
<proteinExistence type="predicted"/>
<protein>
    <submittedName>
        <fullName evidence="2">Uncharacterized protein</fullName>
    </submittedName>
</protein>
<accession>A0A803ND41</accession>
<feature type="coiled-coil region" evidence="1">
    <location>
        <begin position="7"/>
        <end position="34"/>
    </location>
</feature>
<dbReference type="AlphaFoldDB" id="A0A803ND41"/>